<dbReference type="AlphaFoldDB" id="A0A0C9V4S1"/>
<dbReference type="Proteomes" id="UP000054279">
    <property type="component" value="Unassembled WGS sequence"/>
</dbReference>
<evidence type="ECO:0000313" key="2">
    <source>
        <dbReference type="Proteomes" id="UP000054279"/>
    </source>
</evidence>
<reference evidence="1 2" key="1">
    <citation type="submission" date="2014-06" db="EMBL/GenBank/DDBJ databases">
        <title>Evolutionary Origins and Diversification of the Mycorrhizal Mutualists.</title>
        <authorList>
            <consortium name="DOE Joint Genome Institute"/>
            <consortium name="Mycorrhizal Genomics Consortium"/>
            <person name="Kohler A."/>
            <person name="Kuo A."/>
            <person name="Nagy L.G."/>
            <person name="Floudas D."/>
            <person name="Copeland A."/>
            <person name="Barry K.W."/>
            <person name="Cichocki N."/>
            <person name="Veneault-Fourrey C."/>
            <person name="LaButti K."/>
            <person name="Lindquist E.A."/>
            <person name="Lipzen A."/>
            <person name="Lundell T."/>
            <person name="Morin E."/>
            <person name="Murat C."/>
            <person name="Riley R."/>
            <person name="Ohm R."/>
            <person name="Sun H."/>
            <person name="Tunlid A."/>
            <person name="Henrissat B."/>
            <person name="Grigoriev I.V."/>
            <person name="Hibbett D.S."/>
            <person name="Martin F."/>
        </authorList>
    </citation>
    <scope>NUCLEOTIDE SEQUENCE [LARGE SCALE GENOMIC DNA]</scope>
    <source>
        <strain evidence="1 2">SS14</strain>
    </source>
</reference>
<dbReference type="SUPFAM" id="SSF52047">
    <property type="entry name" value="RNI-like"/>
    <property type="match status" value="1"/>
</dbReference>
<dbReference type="InterPro" id="IPR032675">
    <property type="entry name" value="LRR_dom_sf"/>
</dbReference>
<proteinExistence type="predicted"/>
<sequence>MSLKFLPKKLEKHSSPRTSRENEILPQEIFLLILEYVCDSFGLSEVERAEQTIYGFPVLRVCRFWHLIGLRYLYTSIAPRTTASYRLLLRTLDHSKDIPPLIRSLVFPMDHNIFNSYARNRVIETPAMLPHHALIEEIVRKCPELTHLRIPFDGWYKYFPGWRIAGPGHMWDRYFPGRRIASPNHMSALTRLTHLHVAAFNFFYQTPRAASYNKIIEWFSQVDILPNLEYFTVSDVIMNLTFDIPTKWPAMPRLHTLSLERTGFLPAGVPSLLLQTAPTLKALRFSGKFDRPERREVFSISGFLECTMQSIEVVAAAIEDLYIVCPSFYYGRHFSFENWDKKHLPNLMNTKHLHISACLLNDKILGSLPNKMETLTIEFSETEELYHVYGPVRQTLKMDHLFSALPLSVRQIIFWMESETTLEGWEIIERQAIVDCEAEKFKALENSYFKGNSHALSSRAYVVQQQVYELARQWGIRLRLHLELPIPLVYTK</sequence>
<evidence type="ECO:0000313" key="1">
    <source>
        <dbReference type="EMBL" id="KIJ32455.1"/>
    </source>
</evidence>
<accession>A0A0C9V4S1</accession>
<dbReference type="HOGENOM" id="CLU_566405_0_0_1"/>
<keyword evidence="2" id="KW-1185">Reference proteome</keyword>
<gene>
    <name evidence="1" type="ORF">M422DRAFT_52876</name>
</gene>
<organism evidence="1 2">
    <name type="scientific">Sphaerobolus stellatus (strain SS14)</name>
    <dbReference type="NCBI Taxonomy" id="990650"/>
    <lineage>
        <taxon>Eukaryota</taxon>
        <taxon>Fungi</taxon>
        <taxon>Dikarya</taxon>
        <taxon>Basidiomycota</taxon>
        <taxon>Agaricomycotina</taxon>
        <taxon>Agaricomycetes</taxon>
        <taxon>Phallomycetidae</taxon>
        <taxon>Geastrales</taxon>
        <taxon>Sphaerobolaceae</taxon>
        <taxon>Sphaerobolus</taxon>
    </lineage>
</organism>
<protein>
    <submittedName>
        <fullName evidence="1">Uncharacterized protein</fullName>
    </submittedName>
</protein>
<name>A0A0C9V4S1_SPHS4</name>
<dbReference type="EMBL" id="KN837227">
    <property type="protein sequence ID" value="KIJ32455.1"/>
    <property type="molecule type" value="Genomic_DNA"/>
</dbReference>
<dbReference type="Gene3D" id="3.80.10.10">
    <property type="entry name" value="Ribonuclease Inhibitor"/>
    <property type="match status" value="1"/>
</dbReference>